<accession>A0A5D9C3Q0</accession>
<dbReference type="InterPro" id="IPR045502">
    <property type="entry name" value="DUF6489"/>
</dbReference>
<proteinExistence type="predicted"/>
<evidence type="ECO:0000313" key="2">
    <source>
        <dbReference type="Proteomes" id="UP000322077"/>
    </source>
</evidence>
<organism evidence="1 2">
    <name type="scientific">Sphingomonas montanisoli</name>
    <dbReference type="NCBI Taxonomy" id="2606412"/>
    <lineage>
        <taxon>Bacteria</taxon>
        <taxon>Pseudomonadati</taxon>
        <taxon>Pseudomonadota</taxon>
        <taxon>Alphaproteobacteria</taxon>
        <taxon>Sphingomonadales</taxon>
        <taxon>Sphingomonadaceae</taxon>
        <taxon>Sphingomonas</taxon>
    </lineage>
</organism>
<reference evidence="1 2" key="1">
    <citation type="submission" date="2019-08" db="EMBL/GenBank/DDBJ databases">
        <authorList>
            <person name="Wang G."/>
            <person name="Xu Z."/>
        </authorList>
    </citation>
    <scope>NUCLEOTIDE SEQUENCE [LARGE SCALE GENOMIC DNA]</scope>
    <source>
        <strain evidence="1 2">ZX</strain>
    </source>
</reference>
<dbReference type="AlphaFoldDB" id="A0A5D9C3Q0"/>
<name>A0A5D9C3Q0_9SPHN</name>
<gene>
    <name evidence="1" type="ORF">FYJ91_15700</name>
</gene>
<dbReference type="EMBL" id="VTOU01000003">
    <property type="protein sequence ID" value="TZG26374.1"/>
    <property type="molecule type" value="Genomic_DNA"/>
</dbReference>
<keyword evidence="2" id="KW-1185">Reference proteome</keyword>
<sequence length="85" mass="9400">MIGAAMKVSVDVDCTPEEARRLMGLPDMTAIHDAYTDKMKRMMEEGITPDALQSMIGQWMPMGEAGMSMWRSMLDQISRAGTSAK</sequence>
<evidence type="ECO:0000313" key="1">
    <source>
        <dbReference type="EMBL" id="TZG26374.1"/>
    </source>
</evidence>
<dbReference type="Pfam" id="PF20099">
    <property type="entry name" value="DUF6489"/>
    <property type="match status" value="1"/>
</dbReference>
<protein>
    <submittedName>
        <fullName evidence="1">Uncharacterized protein</fullName>
    </submittedName>
</protein>
<comment type="caution">
    <text evidence="1">The sequence shown here is derived from an EMBL/GenBank/DDBJ whole genome shotgun (WGS) entry which is preliminary data.</text>
</comment>
<dbReference type="RefSeq" id="WP_149523177.1">
    <property type="nucleotide sequence ID" value="NZ_VTOU01000003.1"/>
</dbReference>
<dbReference type="Proteomes" id="UP000322077">
    <property type="component" value="Unassembled WGS sequence"/>
</dbReference>